<dbReference type="RefSeq" id="XP_002672750.1">
    <property type="nucleotide sequence ID" value="XM_002672704.1"/>
</dbReference>
<evidence type="ECO:0000256" key="1">
    <source>
        <dbReference type="ARBA" id="ARBA00006270"/>
    </source>
</evidence>
<dbReference type="SMART" id="SM00256">
    <property type="entry name" value="FBOX"/>
    <property type="match status" value="1"/>
</dbReference>
<feature type="domain" description="F-box" evidence="5">
    <location>
        <begin position="76"/>
        <end position="123"/>
    </location>
</feature>
<proteinExistence type="inferred from homology"/>
<dbReference type="Proteomes" id="UP000006671">
    <property type="component" value="Unassembled WGS sequence"/>
</dbReference>
<dbReference type="PROSITE" id="PS50181">
    <property type="entry name" value="FBOX"/>
    <property type="match status" value="1"/>
</dbReference>
<evidence type="ECO:0000256" key="4">
    <source>
        <dbReference type="SAM" id="MobiDB-lite"/>
    </source>
</evidence>
<protein>
    <submittedName>
        <fullName evidence="6">Rab family small GTPase</fullName>
    </submittedName>
</protein>
<dbReference type="STRING" id="5762.D2VT17"/>
<keyword evidence="2" id="KW-0547">Nucleotide-binding</keyword>
<feature type="region of interest" description="Disordered" evidence="4">
    <location>
        <begin position="1"/>
        <end position="20"/>
    </location>
</feature>
<evidence type="ECO:0000256" key="3">
    <source>
        <dbReference type="ARBA" id="ARBA00023134"/>
    </source>
</evidence>
<reference evidence="6 7" key="1">
    <citation type="journal article" date="2010" name="Cell">
        <title>The genome of Naegleria gruberi illuminates early eukaryotic versatility.</title>
        <authorList>
            <person name="Fritz-Laylin L.K."/>
            <person name="Prochnik S.E."/>
            <person name="Ginger M.L."/>
            <person name="Dacks J.B."/>
            <person name="Carpenter M.L."/>
            <person name="Field M.C."/>
            <person name="Kuo A."/>
            <person name="Paredez A."/>
            <person name="Chapman J."/>
            <person name="Pham J."/>
            <person name="Shu S."/>
            <person name="Neupane R."/>
            <person name="Cipriano M."/>
            <person name="Mancuso J."/>
            <person name="Tu H."/>
            <person name="Salamov A."/>
            <person name="Lindquist E."/>
            <person name="Shapiro H."/>
            <person name="Lucas S."/>
            <person name="Grigoriev I.V."/>
            <person name="Cande W.Z."/>
            <person name="Fulton C."/>
            <person name="Rokhsar D.S."/>
            <person name="Dawson S.C."/>
        </authorList>
    </citation>
    <scope>NUCLEOTIDE SEQUENCE [LARGE SCALE GENOMIC DNA]</scope>
    <source>
        <strain evidence="6 7">NEG-M</strain>
    </source>
</reference>
<dbReference type="InterPro" id="IPR001806">
    <property type="entry name" value="Small_GTPase"/>
</dbReference>
<dbReference type="InterPro" id="IPR001810">
    <property type="entry name" value="F-box_dom"/>
</dbReference>
<keyword evidence="3" id="KW-0342">GTP-binding</keyword>
<dbReference type="InterPro" id="IPR027417">
    <property type="entry name" value="P-loop_NTPase"/>
</dbReference>
<dbReference type="Pfam" id="PF00071">
    <property type="entry name" value="Ras"/>
    <property type="match status" value="1"/>
</dbReference>
<dbReference type="GO" id="GO:0003924">
    <property type="term" value="F:GTPase activity"/>
    <property type="evidence" value="ECO:0007669"/>
    <property type="project" value="InterPro"/>
</dbReference>
<dbReference type="EMBL" id="GG738895">
    <property type="protein sequence ID" value="EFC40006.1"/>
    <property type="molecule type" value="Genomic_DNA"/>
</dbReference>
<sequence>MGNNQQPTSQPPVLKDGALPSVSTPSSACYERTLMQEYFPNNCKLIRVCDHDEENRRKQEENLKNYREKYLSRCNGILEKMLPEEIIVEILYYLPMKSLIKLQMVSKNFRLYWTELPGLWDKFSDYPKMMYIPMVYESMRSNFGYYNEFRQKLINLHEKPTRNFDFTGYQYKAIVLGDKKCGKTILHNRVFKGEPFSQEYVYTIGVDFSTTISKQNIYIQSWDTGGDERFRTININFFRGMKGHFYCFDLNNHESFEVMKDIFQDWKNVYLKGEDLSSYFTKISFALVGLKSDLERKVSRDEIHEFLENIEPLKDKTLHTSRVQYFELSSKEDSISDLLFPFVYSYHNVMEIPRQYSTSISEM</sequence>
<dbReference type="PRINTS" id="PR00449">
    <property type="entry name" value="RASTRNSFRMNG"/>
</dbReference>
<evidence type="ECO:0000259" key="5">
    <source>
        <dbReference type="PROSITE" id="PS50181"/>
    </source>
</evidence>
<dbReference type="Gene3D" id="1.20.1280.50">
    <property type="match status" value="1"/>
</dbReference>
<evidence type="ECO:0000313" key="6">
    <source>
        <dbReference type="EMBL" id="EFC40006.1"/>
    </source>
</evidence>
<dbReference type="CDD" id="cd09917">
    <property type="entry name" value="F-box_SF"/>
    <property type="match status" value="1"/>
</dbReference>
<organism evidence="7">
    <name type="scientific">Naegleria gruberi</name>
    <name type="common">Amoeba</name>
    <dbReference type="NCBI Taxonomy" id="5762"/>
    <lineage>
        <taxon>Eukaryota</taxon>
        <taxon>Discoba</taxon>
        <taxon>Heterolobosea</taxon>
        <taxon>Tetramitia</taxon>
        <taxon>Eutetramitia</taxon>
        <taxon>Vahlkampfiidae</taxon>
        <taxon>Naegleria</taxon>
    </lineage>
</organism>
<dbReference type="InParanoid" id="D2VT17"/>
<dbReference type="InterPro" id="IPR036047">
    <property type="entry name" value="F-box-like_dom_sf"/>
</dbReference>
<dbReference type="CDD" id="cd00154">
    <property type="entry name" value="Rab"/>
    <property type="match status" value="1"/>
</dbReference>
<dbReference type="Pfam" id="PF00646">
    <property type="entry name" value="F-box"/>
    <property type="match status" value="1"/>
</dbReference>
<evidence type="ECO:0000313" key="7">
    <source>
        <dbReference type="Proteomes" id="UP000006671"/>
    </source>
</evidence>
<dbReference type="VEuPathDB" id="AmoebaDB:NAEGRDRAFT_81124"/>
<dbReference type="KEGG" id="ngr:NAEGRDRAFT_81124"/>
<dbReference type="Gene3D" id="3.40.50.300">
    <property type="entry name" value="P-loop containing nucleotide triphosphate hydrolases"/>
    <property type="match status" value="1"/>
</dbReference>
<keyword evidence="7" id="KW-1185">Reference proteome</keyword>
<dbReference type="AlphaFoldDB" id="D2VT17"/>
<dbReference type="GeneID" id="8850991"/>
<evidence type="ECO:0000256" key="2">
    <source>
        <dbReference type="ARBA" id="ARBA00022741"/>
    </source>
</evidence>
<dbReference type="SMART" id="SM00173">
    <property type="entry name" value="RAS"/>
    <property type="match status" value="1"/>
</dbReference>
<dbReference type="eggNOG" id="KOG0394">
    <property type="taxonomic scope" value="Eukaryota"/>
</dbReference>
<dbReference type="PROSITE" id="PS51419">
    <property type="entry name" value="RAB"/>
    <property type="match status" value="1"/>
</dbReference>
<dbReference type="OrthoDB" id="1924677at2759"/>
<accession>D2VT17</accession>
<dbReference type="GO" id="GO:0005525">
    <property type="term" value="F:GTP binding"/>
    <property type="evidence" value="ECO:0007669"/>
    <property type="project" value="UniProtKB-KW"/>
</dbReference>
<gene>
    <name evidence="6" type="ORF">NAEGRDRAFT_81124</name>
</gene>
<dbReference type="PANTHER" id="PTHR47981">
    <property type="entry name" value="RAB FAMILY"/>
    <property type="match status" value="1"/>
</dbReference>
<dbReference type="PANTHER" id="PTHR47981:SF20">
    <property type="entry name" value="RAS-RELATED PROTEIN RAB-7A"/>
    <property type="match status" value="1"/>
</dbReference>
<dbReference type="OMA" id="SACYERT"/>
<dbReference type="SUPFAM" id="SSF52540">
    <property type="entry name" value="P-loop containing nucleoside triphosphate hydrolases"/>
    <property type="match status" value="1"/>
</dbReference>
<dbReference type="SMART" id="SM00174">
    <property type="entry name" value="RHO"/>
    <property type="match status" value="1"/>
</dbReference>
<comment type="similarity">
    <text evidence="1">Belongs to the small GTPase superfamily. Rab family.</text>
</comment>
<dbReference type="SUPFAM" id="SSF81383">
    <property type="entry name" value="F-box domain"/>
    <property type="match status" value="1"/>
</dbReference>
<name>D2VT17_NAEGR</name>
<dbReference type="SMART" id="SM00175">
    <property type="entry name" value="RAB"/>
    <property type="match status" value="1"/>
</dbReference>